<feature type="domain" description="Major facilitator superfamily (MFS) profile" evidence="7">
    <location>
        <begin position="19"/>
        <end position="497"/>
    </location>
</feature>
<dbReference type="VEuPathDB" id="CryptoDB:Vbra_4362"/>
<dbReference type="InterPro" id="IPR011701">
    <property type="entry name" value="MFS"/>
</dbReference>
<dbReference type="OMA" id="DDYWCRV"/>
<feature type="compositionally biased region" description="Low complexity" evidence="5">
    <location>
        <begin position="290"/>
        <end position="308"/>
    </location>
</feature>
<gene>
    <name evidence="8" type="ORF">Vbra_4362</name>
</gene>
<dbReference type="GO" id="GO:0016020">
    <property type="term" value="C:membrane"/>
    <property type="evidence" value="ECO:0007669"/>
    <property type="project" value="UniProtKB-SubCell"/>
</dbReference>
<feature type="compositionally biased region" description="Basic residues" evidence="5">
    <location>
        <begin position="690"/>
        <end position="709"/>
    </location>
</feature>
<feature type="transmembrane region" description="Helical" evidence="6">
    <location>
        <begin position="354"/>
        <end position="374"/>
    </location>
</feature>
<accession>A0A0G4FA54</accession>
<evidence type="ECO:0000256" key="6">
    <source>
        <dbReference type="SAM" id="Phobius"/>
    </source>
</evidence>
<protein>
    <recommendedName>
        <fullName evidence="7">Major facilitator superfamily (MFS) profile domain-containing protein</fullName>
    </recommendedName>
</protein>
<keyword evidence="9" id="KW-1185">Reference proteome</keyword>
<reference evidence="8 9" key="1">
    <citation type="submission" date="2014-11" db="EMBL/GenBank/DDBJ databases">
        <authorList>
            <person name="Zhu J."/>
            <person name="Qi W."/>
            <person name="Song R."/>
        </authorList>
    </citation>
    <scope>NUCLEOTIDE SEQUENCE [LARGE SCALE GENOMIC DNA]</scope>
</reference>
<feature type="transmembrane region" description="Helical" evidence="6">
    <location>
        <begin position="411"/>
        <end position="433"/>
    </location>
</feature>
<comment type="subcellular location">
    <subcellularLocation>
        <location evidence="1">Membrane</location>
        <topology evidence="1">Multi-pass membrane protein</topology>
    </subcellularLocation>
</comment>
<keyword evidence="2 6" id="KW-0812">Transmembrane</keyword>
<dbReference type="GO" id="GO:0022857">
    <property type="term" value="F:transmembrane transporter activity"/>
    <property type="evidence" value="ECO:0007669"/>
    <property type="project" value="InterPro"/>
</dbReference>
<feature type="compositionally biased region" description="Basic and acidic residues" evidence="5">
    <location>
        <begin position="657"/>
        <end position="672"/>
    </location>
</feature>
<dbReference type="PROSITE" id="PS50850">
    <property type="entry name" value="MFS"/>
    <property type="match status" value="1"/>
</dbReference>
<dbReference type="Gene3D" id="1.20.1250.20">
    <property type="entry name" value="MFS general substrate transporter like domains"/>
    <property type="match status" value="1"/>
</dbReference>
<feature type="transmembrane region" description="Helical" evidence="6">
    <location>
        <begin position="185"/>
        <end position="208"/>
    </location>
</feature>
<feature type="transmembrane region" description="Helical" evidence="6">
    <location>
        <begin position="100"/>
        <end position="120"/>
    </location>
</feature>
<evidence type="ECO:0000256" key="4">
    <source>
        <dbReference type="ARBA" id="ARBA00023136"/>
    </source>
</evidence>
<dbReference type="PANTHER" id="PTHR24064">
    <property type="entry name" value="SOLUTE CARRIER FAMILY 22 MEMBER"/>
    <property type="match status" value="1"/>
</dbReference>
<dbReference type="Proteomes" id="UP000041254">
    <property type="component" value="Unassembled WGS sequence"/>
</dbReference>
<feature type="compositionally biased region" description="Polar residues" evidence="5">
    <location>
        <begin position="279"/>
        <end position="289"/>
    </location>
</feature>
<proteinExistence type="predicted"/>
<feature type="region of interest" description="Disordered" evidence="5">
    <location>
        <begin position="636"/>
        <end position="775"/>
    </location>
</feature>
<dbReference type="PhylomeDB" id="A0A0G4FA54"/>
<dbReference type="SUPFAM" id="SSF103473">
    <property type="entry name" value="MFS general substrate transporter"/>
    <property type="match status" value="1"/>
</dbReference>
<feature type="transmembrane region" description="Helical" evidence="6">
    <location>
        <begin position="386"/>
        <end position="405"/>
    </location>
</feature>
<feature type="transmembrane region" description="Helical" evidence="6">
    <location>
        <begin position="325"/>
        <end position="342"/>
    </location>
</feature>
<feature type="compositionally biased region" description="Acidic residues" evidence="5">
    <location>
        <begin position="743"/>
        <end position="763"/>
    </location>
</feature>
<evidence type="ECO:0000256" key="2">
    <source>
        <dbReference type="ARBA" id="ARBA00022692"/>
    </source>
</evidence>
<dbReference type="InterPro" id="IPR020846">
    <property type="entry name" value="MFS_dom"/>
</dbReference>
<dbReference type="InterPro" id="IPR036259">
    <property type="entry name" value="MFS_trans_sf"/>
</dbReference>
<name>A0A0G4FA54_VITBC</name>
<evidence type="ECO:0000256" key="5">
    <source>
        <dbReference type="SAM" id="MobiDB-lite"/>
    </source>
</evidence>
<dbReference type="OrthoDB" id="425067at2759"/>
<dbReference type="EMBL" id="CDMY01000395">
    <property type="protein sequence ID" value="CEM09765.1"/>
    <property type="molecule type" value="Genomic_DNA"/>
</dbReference>
<feature type="transmembrane region" description="Helical" evidence="6">
    <location>
        <begin position="214"/>
        <end position="235"/>
    </location>
</feature>
<evidence type="ECO:0000259" key="7">
    <source>
        <dbReference type="PROSITE" id="PS50850"/>
    </source>
</evidence>
<feature type="region of interest" description="Disordered" evidence="5">
    <location>
        <begin position="275"/>
        <end position="308"/>
    </location>
</feature>
<sequence length="775" mass="83994">MEDILDSIGSYGVFQKRISWFIDFPSWLLVGAQTISLVFLTEEPNRFCNNPTDAPGGCKHGELLKTTDCSHEFKYDPGRSSIVSEWGLGYCSKGLFDAQFASSCFFFGFLVGVFGIGYLADHLGRKTAYVISLIFIQVCGVGSAFAPSFVAFVWLRSGTGVGVGGLGLAIWILNTEVVRSDKRPLITILAHSHFAIGGCVVAVMSYLITSWRWLTLAIALPGFALVFWLLAPVFVESPRWAVAKKEYKRAYDALRTIADINGTTVPPHISPASLPSLVNGESNSGNDNGTPTTSSTRRTSSVDSSTTPPDSFWDLLTMPPVADRLYVMVLLWFSTSLAYYGLSLNAGNLGPTSQVTTFINGALEVPAIAFGVWATDWRRCGGRKGVVNGTLIIGGLLCLLCVVLESGGWAMVIVAVAGRFFVAMTFVDLYLYGSELFPSSLRSSAVGMMSMAARVGGIAAPQVVSLGVASPAMPNFIFGMSSTVAGLAGAVGLPDTLGKPFYDTLKDMHKDMTRDNTDGLTQGIFQSCLSRICCCASLRPYRHLTPEAEDSVVEMTIVQDDDNSGTAVDALHADDTDLTSRPSFPFYRHLSPQLPPDSNRTMRVIGRCSEVDNVSPPAAGGRGEAAIIGADGMMDRQDRTMNGHHDDDSDPDDRDGEDVMRQYERRKVEAARRIHMIGDSSAALGGGSGHKPRPHHSHSHHDHHHHRRPITGDESCGSDSTRPTRNPIKRTEDDSSRGAEVDPGVDGDEEDNTEDEGTDDDEPTDRQMGQRRQHK</sequence>
<dbReference type="Pfam" id="PF07690">
    <property type="entry name" value="MFS_1"/>
    <property type="match status" value="1"/>
</dbReference>
<feature type="transmembrane region" description="Helical" evidence="6">
    <location>
        <begin position="152"/>
        <end position="173"/>
    </location>
</feature>
<dbReference type="PROSITE" id="PS00216">
    <property type="entry name" value="SUGAR_TRANSPORT_1"/>
    <property type="match status" value="1"/>
</dbReference>
<feature type="transmembrane region" description="Helical" evidence="6">
    <location>
        <begin position="127"/>
        <end position="146"/>
    </location>
</feature>
<feature type="compositionally biased region" description="Basic and acidic residues" evidence="5">
    <location>
        <begin position="729"/>
        <end position="740"/>
    </location>
</feature>
<evidence type="ECO:0000313" key="8">
    <source>
        <dbReference type="EMBL" id="CEM09765.1"/>
    </source>
</evidence>
<evidence type="ECO:0000313" key="9">
    <source>
        <dbReference type="Proteomes" id="UP000041254"/>
    </source>
</evidence>
<evidence type="ECO:0000256" key="1">
    <source>
        <dbReference type="ARBA" id="ARBA00004141"/>
    </source>
</evidence>
<dbReference type="AlphaFoldDB" id="A0A0G4FA54"/>
<keyword evidence="4 6" id="KW-0472">Membrane</keyword>
<dbReference type="InterPro" id="IPR005829">
    <property type="entry name" value="Sugar_transporter_CS"/>
</dbReference>
<feature type="compositionally biased region" description="Basic and acidic residues" evidence="5">
    <location>
        <begin position="636"/>
        <end position="647"/>
    </location>
</feature>
<organism evidence="8 9">
    <name type="scientific">Vitrella brassicaformis (strain CCMP3155)</name>
    <dbReference type="NCBI Taxonomy" id="1169540"/>
    <lineage>
        <taxon>Eukaryota</taxon>
        <taxon>Sar</taxon>
        <taxon>Alveolata</taxon>
        <taxon>Colpodellida</taxon>
        <taxon>Vitrellaceae</taxon>
        <taxon>Vitrella</taxon>
    </lineage>
</organism>
<keyword evidence="3 6" id="KW-1133">Transmembrane helix</keyword>
<dbReference type="STRING" id="1169540.A0A0G4FA54"/>
<dbReference type="InParanoid" id="A0A0G4FA54"/>
<evidence type="ECO:0000256" key="3">
    <source>
        <dbReference type="ARBA" id="ARBA00022989"/>
    </source>
</evidence>